<dbReference type="AlphaFoldDB" id="A0A512RNG0"/>
<evidence type="ECO:0000313" key="2">
    <source>
        <dbReference type="EMBL" id="GEP97227.1"/>
    </source>
</evidence>
<protein>
    <recommendedName>
        <fullName evidence="4">Peptidase A2 domain-containing protein</fullName>
    </recommendedName>
</protein>
<keyword evidence="1" id="KW-0732">Signal</keyword>
<name>A0A512RNG0_9BACT</name>
<comment type="caution">
    <text evidence="2">The sequence shown here is derived from an EMBL/GenBank/DDBJ whole genome shotgun (WGS) entry which is preliminary data.</text>
</comment>
<organism evidence="2 3">
    <name type="scientific">Chitinophaga cymbidii</name>
    <dbReference type="NCBI Taxonomy" id="1096750"/>
    <lineage>
        <taxon>Bacteria</taxon>
        <taxon>Pseudomonadati</taxon>
        <taxon>Bacteroidota</taxon>
        <taxon>Chitinophagia</taxon>
        <taxon>Chitinophagales</taxon>
        <taxon>Chitinophagaceae</taxon>
        <taxon>Chitinophaga</taxon>
    </lineage>
</organism>
<sequence>MRTMLAMLLAFLSTTSQAQVVIPVDITPEGHILMKGSIDGVAGNFIFDTGGGLDVVTRKFASQLKTLIPRDGGFTGFRATGERIDAQLYTIAGQLGDSTGDSSTIAVVDADFGPIDGLVSLMSYRNKPVTIDYEHKQLILETPASLAARKSNARAVIPLQLEDQRGLALDIFAYFSLDGKAVIQLLLDSGAGNNVFRFHPRYMTRLGIDPNDTSRVETIRRRSEIDTSFTSVIYRANVRSLAAKDASAVKVSGFKASFVDGLIYDGIVSLNWIGKCITIDLQQQEMIVR</sequence>
<dbReference type="Proteomes" id="UP000321436">
    <property type="component" value="Unassembled WGS sequence"/>
</dbReference>
<keyword evidence="3" id="KW-1185">Reference proteome</keyword>
<dbReference type="RefSeq" id="WP_146864593.1">
    <property type="nucleotide sequence ID" value="NZ_BKAU01000004.1"/>
</dbReference>
<feature type="chain" id="PRO_5021743361" description="Peptidase A2 domain-containing protein" evidence="1">
    <location>
        <begin position="19"/>
        <end position="289"/>
    </location>
</feature>
<evidence type="ECO:0000313" key="3">
    <source>
        <dbReference type="Proteomes" id="UP000321436"/>
    </source>
</evidence>
<dbReference type="EMBL" id="BKAU01000004">
    <property type="protein sequence ID" value="GEP97227.1"/>
    <property type="molecule type" value="Genomic_DNA"/>
</dbReference>
<reference evidence="2 3" key="1">
    <citation type="submission" date="2019-07" db="EMBL/GenBank/DDBJ databases">
        <title>Whole genome shotgun sequence of Chitinophaga cymbidii NBRC 109752.</title>
        <authorList>
            <person name="Hosoyama A."/>
            <person name="Uohara A."/>
            <person name="Ohji S."/>
            <person name="Ichikawa N."/>
        </authorList>
    </citation>
    <scope>NUCLEOTIDE SEQUENCE [LARGE SCALE GENOMIC DNA]</scope>
    <source>
        <strain evidence="2 3">NBRC 109752</strain>
    </source>
</reference>
<accession>A0A512RNG0</accession>
<dbReference type="OrthoDB" id="644381at2"/>
<feature type="signal peptide" evidence="1">
    <location>
        <begin position="1"/>
        <end position="18"/>
    </location>
</feature>
<dbReference type="InterPro" id="IPR021109">
    <property type="entry name" value="Peptidase_aspartic_dom_sf"/>
</dbReference>
<evidence type="ECO:0000256" key="1">
    <source>
        <dbReference type="SAM" id="SignalP"/>
    </source>
</evidence>
<proteinExistence type="predicted"/>
<dbReference type="Gene3D" id="2.40.70.10">
    <property type="entry name" value="Acid Proteases"/>
    <property type="match status" value="2"/>
</dbReference>
<evidence type="ECO:0008006" key="4">
    <source>
        <dbReference type="Google" id="ProtNLM"/>
    </source>
</evidence>
<gene>
    <name evidence="2" type="ORF">CCY01nite_34870</name>
</gene>